<gene>
    <name evidence="7" type="ORF">NDI38_20395</name>
</gene>
<dbReference type="InterPro" id="IPR004752">
    <property type="entry name" value="AmpG_permease/AT-1"/>
</dbReference>
<dbReference type="NCBIfam" id="TIGR00901">
    <property type="entry name" value="2A0125"/>
    <property type="match status" value="1"/>
</dbReference>
<evidence type="ECO:0000256" key="1">
    <source>
        <dbReference type="ARBA" id="ARBA00004141"/>
    </source>
</evidence>
<comment type="caution">
    <text evidence="7">The sequence shown here is derived from an EMBL/GenBank/DDBJ whole genome shotgun (WGS) entry which is preliminary data.</text>
</comment>
<accession>A0ABV0KR07</accession>
<name>A0ABV0KR07_9CYAN</name>
<keyword evidence="3 6" id="KW-0812">Transmembrane</keyword>
<feature type="transmembrane region" description="Helical" evidence="6">
    <location>
        <begin position="424"/>
        <end position="445"/>
    </location>
</feature>
<sequence length="462" mass="49729">MPDAAAKPDQSFLQVFQSRKIAAILLLGFASGLPFALTDDAFRAWMTKAGLDLRTIGWFGLVSLPYSLKFIWSPLLDRFVPPFLGRRRGWMVLAQVGLIIGIVALALQMGMIATLNPDQRSFSLQLLALTALGIALLSATQDIAIDAYRADVLTEREVGAGASMTILGYRIALLLTGWIAFNLADRLTWPWVYGLMALLMVAGLLTSFGAPEPVERDRPPESLQQAVVLPFAEFLRRLGWQQALFTLIFIIVFKLGDAMVVKMAVPFLGGKGLGFADADIGNIRQGMGLIATIVGTLAGGAVLSKIGINRSLWVFGALQAISNVGYYVLAVVGKNYPTMVVAINVENFCGGLGTAGFLGFLMSLCNPRFSATQFALLSSLMAVGRDLLASPASGELAQRLKPFIQSNPALLNNSYLAGATQEGWALFFLLTLAASLPGLLLLPLFAPWNGTRSHFVNLPDDN</sequence>
<proteinExistence type="predicted"/>
<evidence type="ECO:0000313" key="7">
    <source>
        <dbReference type="EMBL" id="MEP1060795.1"/>
    </source>
</evidence>
<feature type="transmembrane region" description="Helical" evidence="6">
    <location>
        <begin position="243"/>
        <end position="265"/>
    </location>
</feature>
<dbReference type="InterPro" id="IPR036259">
    <property type="entry name" value="MFS_trans_sf"/>
</dbReference>
<dbReference type="PANTHER" id="PTHR12778:SF10">
    <property type="entry name" value="MAJOR FACILITATOR SUPERFAMILY DOMAIN-CONTAINING PROTEIN 3"/>
    <property type="match status" value="1"/>
</dbReference>
<dbReference type="CDD" id="cd17486">
    <property type="entry name" value="MFS_AmpG_like"/>
    <property type="match status" value="1"/>
</dbReference>
<keyword evidence="8" id="KW-1185">Reference proteome</keyword>
<feature type="transmembrane region" description="Helical" evidence="6">
    <location>
        <begin position="311"/>
        <end position="329"/>
    </location>
</feature>
<dbReference type="Proteomes" id="UP001476950">
    <property type="component" value="Unassembled WGS sequence"/>
</dbReference>
<dbReference type="InterPro" id="IPR011701">
    <property type="entry name" value="MFS"/>
</dbReference>
<organism evidence="7 8">
    <name type="scientific">Stenomitos frigidus AS-A4</name>
    <dbReference type="NCBI Taxonomy" id="2933935"/>
    <lineage>
        <taxon>Bacteria</taxon>
        <taxon>Bacillati</taxon>
        <taxon>Cyanobacteriota</taxon>
        <taxon>Cyanophyceae</taxon>
        <taxon>Leptolyngbyales</taxon>
        <taxon>Leptolyngbyaceae</taxon>
        <taxon>Stenomitos</taxon>
    </lineage>
</organism>
<evidence type="ECO:0000256" key="3">
    <source>
        <dbReference type="ARBA" id="ARBA00022692"/>
    </source>
</evidence>
<dbReference type="SUPFAM" id="SSF103473">
    <property type="entry name" value="MFS general substrate transporter"/>
    <property type="match status" value="1"/>
</dbReference>
<dbReference type="Pfam" id="PF07690">
    <property type="entry name" value="MFS_1"/>
    <property type="match status" value="1"/>
</dbReference>
<feature type="transmembrane region" description="Helical" evidence="6">
    <location>
        <begin position="190"/>
        <end position="210"/>
    </location>
</feature>
<feature type="transmembrane region" description="Helical" evidence="6">
    <location>
        <begin position="21"/>
        <end position="37"/>
    </location>
</feature>
<evidence type="ECO:0000256" key="5">
    <source>
        <dbReference type="ARBA" id="ARBA00023136"/>
    </source>
</evidence>
<reference evidence="7 8" key="1">
    <citation type="submission" date="2022-04" db="EMBL/GenBank/DDBJ databases">
        <title>Positive selection, recombination, and allopatry shape intraspecific diversity of widespread and dominant cyanobacteria.</title>
        <authorList>
            <person name="Wei J."/>
            <person name="Shu W."/>
            <person name="Hu C."/>
        </authorList>
    </citation>
    <scope>NUCLEOTIDE SEQUENCE [LARGE SCALE GENOMIC DNA]</scope>
    <source>
        <strain evidence="7 8">AS-A4</strain>
    </source>
</reference>
<feature type="transmembrane region" description="Helical" evidence="6">
    <location>
        <begin position="166"/>
        <end position="184"/>
    </location>
</feature>
<evidence type="ECO:0000256" key="4">
    <source>
        <dbReference type="ARBA" id="ARBA00022989"/>
    </source>
</evidence>
<dbReference type="PANTHER" id="PTHR12778">
    <property type="entry name" value="SOLUTE CARRIER FAMILY 33 ACETYL-COA TRANSPORTER -RELATED"/>
    <property type="match status" value="1"/>
</dbReference>
<evidence type="ECO:0000256" key="6">
    <source>
        <dbReference type="SAM" id="Phobius"/>
    </source>
</evidence>
<keyword evidence="5 6" id="KW-0472">Membrane</keyword>
<feature type="transmembrane region" description="Helical" evidence="6">
    <location>
        <begin position="57"/>
        <end position="77"/>
    </location>
</feature>
<keyword evidence="2" id="KW-0813">Transport</keyword>
<dbReference type="EMBL" id="JAMPLM010000022">
    <property type="protein sequence ID" value="MEP1060795.1"/>
    <property type="molecule type" value="Genomic_DNA"/>
</dbReference>
<evidence type="ECO:0000313" key="8">
    <source>
        <dbReference type="Proteomes" id="UP001476950"/>
    </source>
</evidence>
<comment type="subcellular location">
    <subcellularLocation>
        <location evidence="1">Membrane</location>
        <topology evidence="1">Multi-pass membrane protein</topology>
    </subcellularLocation>
</comment>
<feature type="transmembrane region" description="Helical" evidence="6">
    <location>
        <begin position="89"/>
        <end position="112"/>
    </location>
</feature>
<feature type="transmembrane region" description="Helical" evidence="6">
    <location>
        <begin position="124"/>
        <end position="145"/>
    </location>
</feature>
<protein>
    <submittedName>
        <fullName evidence="7">AmpG family muropeptide MFS transporter</fullName>
    </submittedName>
</protein>
<evidence type="ECO:0000256" key="2">
    <source>
        <dbReference type="ARBA" id="ARBA00022448"/>
    </source>
</evidence>
<feature type="transmembrane region" description="Helical" evidence="6">
    <location>
        <begin position="341"/>
        <end position="362"/>
    </location>
</feature>
<keyword evidence="4 6" id="KW-1133">Transmembrane helix</keyword>
<dbReference type="Gene3D" id="1.20.1250.20">
    <property type="entry name" value="MFS general substrate transporter like domains"/>
    <property type="match status" value="1"/>
</dbReference>
<feature type="transmembrane region" description="Helical" evidence="6">
    <location>
        <begin position="285"/>
        <end position="304"/>
    </location>
</feature>